<proteinExistence type="predicted"/>
<evidence type="ECO:0000256" key="1">
    <source>
        <dbReference type="RuleBase" id="RU003425"/>
    </source>
</evidence>
<dbReference type="PROSITE" id="PS50202">
    <property type="entry name" value="MSP"/>
    <property type="match status" value="1"/>
</dbReference>
<feature type="compositionally biased region" description="Polar residues" evidence="2">
    <location>
        <begin position="142"/>
        <end position="151"/>
    </location>
</feature>
<dbReference type="PANTHER" id="PTHR22947:SF5">
    <property type="entry name" value="MAJOR SPERM PROTEIN"/>
    <property type="match status" value="1"/>
</dbReference>
<dbReference type="Proteomes" id="UP001620626">
    <property type="component" value="Unassembled WGS sequence"/>
</dbReference>
<dbReference type="PANTHER" id="PTHR22947">
    <property type="entry name" value="MAJOR SPERM PROTEIN"/>
    <property type="match status" value="1"/>
</dbReference>
<feature type="compositionally biased region" description="Basic and acidic residues" evidence="2">
    <location>
        <begin position="116"/>
        <end position="135"/>
    </location>
</feature>
<feature type="region of interest" description="Disordered" evidence="2">
    <location>
        <begin position="115"/>
        <end position="179"/>
    </location>
</feature>
<reference evidence="4 5" key="1">
    <citation type="submission" date="2024-10" db="EMBL/GenBank/DDBJ databases">
        <authorList>
            <person name="Kim D."/>
        </authorList>
    </citation>
    <scope>NUCLEOTIDE SEQUENCE [LARGE SCALE GENOMIC DNA]</scope>
    <source>
        <strain evidence="4">BH-2024</strain>
    </source>
</reference>
<dbReference type="SUPFAM" id="SSF49354">
    <property type="entry name" value="PapD-like"/>
    <property type="match status" value="1"/>
</dbReference>
<comment type="function">
    <text evidence="1">Central component in molecular interactions underlying sperm crawling. Forms an extensive filament system that extends from sperm villipoda, along the leading edge of the pseudopod.</text>
</comment>
<dbReference type="InterPro" id="IPR013783">
    <property type="entry name" value="Ig-like_fold"/>
</dbReference>
<comment type="caution">
    <text evidence="4">The sequence shown here is derived from an EMBL/GenBank/DDBJ whole genome shotgun (WGS) entry which is preliminary data.</text>
</comment>
<protein>
    <recommendedName>
        <fullName evidence="1">Major sperm protein</fullName>
    </recommendedName>
</protein>
<evidence type="ECO:0000313" key="4">
    <source>
        <dbReference type="EMBL" id="KAL3102981.1"/>
    </source>
</evidence>
<dbReference type="AlphaFoldDB" id="A0ABD2KJ91"/>
<dbReference type="Pfam" id="PF00635">
    <property type="entry name" value="Motile_Sperm"/>
    <property type="match status" value="1"/>
</dbReference>
<evidence type="ECO:0000259" key="3">
    <source>
        <dbReference type="PROSITE" id="PS50202"/>
    </source>
</evidence>
<dbReference type="Gene3D" id="2.60.40.10">
    <property type="entry name" value="Immunoglobulins"/>
    <property type="match status" value="1"/>
</dbReference>
<keyword evidence="5" id="KW-1185">Reference proteome</keyword>
<organism evidence="4 5">
    <name type="scientific">Heterodera trifolii</name>
    <dbReference type="NCBI Taxonomy" id="157864"/>
    <lineage>
        <taxon>Eukaryota</taxon>
        <taxon>Metazoa</taxon>
        <taxon>Ecdysozoa</taxon>
        <taxon>Nematoda</taxon>
        <taxon>Chromadorea</taxon>
        <taxon>Rhabditida</taxon>
        <taxon>Tylenchina</taxon>
        <taxon>Tylenchomorpha</taxon>
        <taxon>Tylenchoidea</taxon>
        <taxon>Heteroderidae</taxon>
        <taxon>Heteroderinae</taxon>
        <taxon>Heterodera</taxon>
    </lineage>
</organism>
<dbReference type="InterPro" id="IPR000535">
    <property type="entry name" value="MSP_dom"/>
</dbReference>
<evidence type="ECO:0000256" key="2">
    <source>
        <dbReference type="SAM" id="MobiDB-lite"/>
    </source>
</evidence>
<keyword evidence="1" id="KW-0963">Cytoplasm</keyword>
<dbReference type="InterPro" id="IPR008962">
    <property type="entry name" value="PapD-like_sf"/>
</dbReference>
<gene>
    <name evidence="4" type="ORF">niasHT_026429</name>
</gene>
<keyword evidence="1" id="KW-0206">Cytoskeleton</keyword>
<dbReference type="InterPro" id="IPR051774">
    <property type="entry name" value="Sperm-specific_class_P"/>
</dbReference>
<accession>A0ABD2KJ91</accession>
<evidence type="ECO:0000313" key="5">
    <source>
        <dbReference type="Proteomes" id="UP001620626"/>
    </source>
</evidence>
<feature type="domain" description="MSP" evidence="3">
    <location>
        <begin position="9"/>
        <end position="116"/>
    </location>
</feature>
<dbReference type="EMBL" id="JBICBT010000742">
    <property type="protein sequence ID" value="KAL3102981.1"/>
    <property type="molecule type" value="Genomic_DNA"/>
</dbReference>
<name>A0ABD2KJ91_9BILA</name>
<sequence>MYDSEDDFGVGVAPKRAFFSSANGGASRHLVVNGSSERMAVKVKCSNNRLFRISPVFTILDPGCAQRLQIVRDPGSPGTDKVILLYTRTTGRNARDAFEQSDKSQHGRLLIALIAHEGEEKPNEAEDNRNKDMQRKRGSAGRSENGQNSRTYRGPTRPTDQRLTQLPMIGQCDTANNKG</sequence>